<feature type="region of interest" description="Disordered" evidence="1">
    <location>
        <begin position="59"/>
        <end position="99"/>
    </location>
</feature>
<evidence type="ECO:0000256" key="1">
    <source>
        <dbReference type="SAM" id="MobiDB-lite"/>
    </source>
</evidence>
<evidence type="ECO:0000313" key="2">
    <source>
        <dbReference type="EMBL" id="GBM55216.1"/>
    </source>
</evidence>
<evidence type="ECO:0000313" key="3">
    <source>
        <dbReference type="Proteomes" id="UP000499080"/>
    </source>
</evidence>
<sequence length="99" mass="11021">MVCNYVVFRDGLPHQYPSSDSSNPACVFGSLGAPFPTGAEMSVVRVHLRGAALCGEPRELQSRPIRRSNEDALRKKKKTEETENEEQETSHGIEKFDSL</sequence>
<organism evidence="2 3">
    <name type="scientific">Araneus ventricosus</name>
    <name type="common">Orbweaver spider</name>
    <name type="synonym">Epeira ventricosa</name>
    <dbReference type="NCBI Taxonomy" id="182803"/>
    <lineage>
        <taxon>Eukaryota</taxon>
        <taxon>Metazoa</taxon>
        <taxon>Ecdysozoa</taxon>
        <taxon>Arthropoda</taxon>
        <taxon>Chelicerata</taxon>
        <taxon>Arachnida</taxon>
        <taxon>Araneae</taxon>
        <taxon>Araneomorphae</taxon>
        <taxon>Entelegynae</taxon>
        <taxon>Araneoidea</taxon>
        <taxon>Araneidae</taxon>
        <taxon>Araneus</taxon>
    </lineage>
</organism>
<keyword evidence="3" id="KW-1185">Reference proteome</keyword>
<gene>
    <name evidence="2" type="ORF">AVEN_158105_1</name>
</gene>
<accession>A0A4Y2GR48</accession>
<dbReference type="Proteomes" id="UP000499080">
    <property type="component" value="Unassembled WGS sequence"/>
</dbReference>
<dbReference type="EMBL" id="BGPR01001491">
    <property type="protein sequence ID" value="GBM55216.1"/>
    <property type="molecule type" value="Genomic_DNA"/>
</dbReference>
<reference evidence="2 3" key="1">
    <citation type="journal article" date="2019" name="Sci. Rep.">
        <title>Orb-weaving spider Araneus ventricosus genome elucidates the spidroin gene catalogue.</title>
        <authorList>
            <person name="Kono N."/>
            <person name="Nakamura H."/>
            <person name="Ohtoshi R."/>
            <person name="Moran D.A.P."/>
            <person name="Shinohara A."/>
            <person name="Yoshida Y."/>
            <person name="Fujiwara M."/>
            <person name="Mori M."/>
            <person name="Tomita M."/>
            <person name="Arakawa K."/>
        </authorList>
    </citation>
    <scope>NUCLEOTIDE SEQUENCE [LARGE SCALE GENOMIC DNA]</scope>
</reference>
<name>A0A4Y2GR48_ARAVE</name>
<dbReference type="AlphaFoldDB" id="A0A4Y2GR48"/>
<proteinExistence type="predicted"/>
<feature type="compositionally biased region" description="Basic and acidic residues" evidence="1">
    <location>
        <begin position="88"/>
        <end position="99"/>
    </location>
</feature>
<comment type="caution">
    <text evidence="2">The sequence shown here is derived from an EMBL/GenBank/DDBJ whole genome shotgun (WGS) entry which is preliminary data.</text>
</comment>
<feature type="compositionally biased region" description="Basic and acidic residues" evidence="1">
    <location>
        <begin position="59"/>
        <end position="81"/>
    </location>
</feature>
<protein>
    <submittedName>
        <fullName evidence="2">Uncharacterized protein</fullName>
    </submittedName>
</protein>